<dbReference type="PANTHER" id="PTHR13285:SF18">
    <property type="entry name" value="PROTEIN-CYSTEINE N-PALMITOYLTRANSFERASE RASP"/>
    <property type="match status" value="1"/>
</dbReference>
<feature type="transmembrane region" description="Helical" evidence="5">
    <location>
        <begin position="486"/>
        <end position="505"/>
    </location>
</feature>
<feature type="transmembrane region" description="Helical" evidence="5">
    <location>
        <begin position="314"/>
        <end position="334"/>
    </location>
</feature>
<feature type="transmembrane region" description="Helical" evidence="5">
    <location>
        <begin position="14"/>
        <end position="33"/>
    </location>
</feature>
<reference evidence="6" key="1">
    <citation type="submission" date="2020-09" db="EMBL/GenBank/DDBJ databases">
        <title>Genome-Enabled Discovery of Anthraquinone Biosynthesis in Senna tora.</title>
        <authorList>
            <person name="Kang S.-H."/>
            <person name="Pandey R.P."/>
            <person name="Lee C.-M."/>
            <person name="Sim J.-S."/>
            <person name="Jeong J.-T."/>
            <person name="Choi B.-S."/>
            <person name="Jung M."/>
            <person name="Ginzburg D."/>
            <person name="Zhao K."/>
            <person name="Won S.Y."/>
            <person name="Oh T.-J."/>
            <person name="Yu Y."/>
            <person name="Kim N.-H."/>
            <person name="Lee O.R."/>
            <person name="Lee T.-H."/>
            <person name="Bashyal P."/>
            <person name="Kim T.-S."/>
            <person name="Lee W.-H."/>
            <person name="Kawkins C."/>
            <person name="Kim C.-K."/>
            <person name="Kim J.S."/>
            <person name="Ahn B.O."/>
            <person name="Rhee S.Y."/>
            <person name="Sohng J.K."/>
        </authorList>
    </citation>
    <scope>NUCLEOTIDE SEQUENCE</scope>
    <source>
        <tissue evidence="6">Leaf</tissue>
    </source>
</reference>
<accession>A0A834U1G4</accession>
<feature type="transmembrane region" description="Helical" evidence="5">
    <location>
        <begin position="232"/>
        <end position="256"/>
    </location>
</feature>
<organism evidence="6 7">
    <name type="scientific">Senna tora</name>
    <dbReference type="NCBI Taxonomy" id="362788"/>
    <lineage>
        <taxon>Eukaryota</taxon>
        <taxon>Viridiplantae</taxon>
        <taxon>Streptophyta</taxon>
        <taxon>Embryophyta</taxon>
        <taxon>Tracheophyta</taxon>
        <taxon>Spermatophyta</taxon>
        <taxon>Magnoliopsida</taxon>
        <taxon>eudicotyledons</taxon>
        <taxon>Gunneridae</taxon>
        <taxon>Pentapetalae</taxon>
        <taxon>rosids</taxon>
        <taxon>fabids</taxon>
        <taxon>Fabales</taxon>
        <taxon>Fabaceae</taxon>
        <taxon>Caesalpinioideae</taxon>
        <taxon>Cassia clade</taxon>
        <taxon>Senna</taxon>
    </lineage>
</organism>
<feature type="transmembrane region" description="Helical" evidence="5">
    <location>
        <begin position="388"/>
        <end position="403"/>
    </location>
</feature>
<dbReference type="Pfam" id="PF03062">
    <property type="entry name" value="MBOAT"/>
    <property type="match status" value="1"/>
</dbReference>
<evidence type="ECO:0000313" key="6">
    <source>
        <dbReference type="EMBL" id="KAF7827804.1"/>
    </source>
</evidence>
<keyword evidence="4 5" id="KW-0472">Membrane</keyword>
<feature type="transmembrane region" description="Helical" evidence="5">
    <location>
        <begin position="168"/>
        <end position="187"/>
    </location>
</feature>
<dbReference type="Proteomes" id="UP000634136">
    <property type="component" value="Unassembled WGS sequence"/>
</dbReference>
<feature type="transmembrane region" description="Helical" evidence="5">
    <location>
        <begin position="71"/>
        <end position="88"/>
    </location>
</feature>
<comment type="subcellular location">
    <subcellularLocation>
        <location evidence="1">Membrane</location>
        <topology evidence="1">Multi-pass membrane protein</topology>
    </subcellularLocation>
</comment>
<dbReference type="InterPro" id="IPR051085">
    <property type="entry name" value="MB_O-acyltransferase"/>
</dbReference>
<feature type="transmembrane region" description="Helical" evidence="5">
    <location>
        <begin position="277"/>
        <end position="294"/>
    </location>
</feature>
<feature type="transmembrane region" description="Helical" evidence="5">
    <location>
        <begin position="409"/>
        <end position="426"/>
    </location>
</feature>
<evidence type="ECO:0000256" key="3">
    <source>
        <dbReference type="ARBA" id="ARBA00022989"/>
    </source>
</evidence>
<comment type="caution">
    <text evidence="6">The sequence shown here is derived from an EMBL/GenBank/DDBJ whole genome shotgun (WGS) entry which is preliminary data.</text>
</comment>
<dbReference type="InterPro" id="IPR004299">
    <property type="entry name" value="MBOAT_fam"/>
</dbReference>
<dbReference type="AlphaFoldDB" id="A0A834U1G4"/>
<dbReference type="GO" id="GO:0019432">
    <property type="term" value="P:triglyceride biosynthetic process"/>
    <property type="evidence" value="ECO:0007669"/>
    <property type="project" value="UniProtKB-ARBA"/>
</dbReference>
<dbReference type="GO" id="GO:0016020">
    <property type="term" value="C:membrane"/>
    <property type="evidence" value="ECO:0007669"/>
    <property type="project" value="UniProtKB-SubCell"/>
</dbReference>
<evidence type="ECO:0000256" key="5">
    <source>
        <dbReference type="SAM" id="Phobius"/>
    </source>
</evidence>
<dbReference type="PANTHER" id="PTHR13285">
    <property type="entry name" value="ACYLTRANSFERASE"/>
    <property type="match status" value="1"/>
</dbReference>
<name>A0A834U1G4_9FABA</name>
<sequence>MGFNRSERWKQRELLFLITYALVFYVIIIRRSLQLSNMYYKQLYGLRPGWLTPHSLNDVSDAQWRNFRGNIPVLTLVFGTFTLLAKLMRAIFNLKVRGMSIVWLFIIFILTIATVNFLLVKIFARKKYFVLIVWSYNIFFLLCNRVYEGYSFSIFGEQWAFLDNYRGTFRWHICFNFVVLRMISFGLDYHWMNQNSHFDEEKHYQRCHLCKSGKPCYQILQERSLQSDKFRYTTYLCYLLYAPLYIAGPILSFNAFASQLDVPQSKNLIRNVIRYGLRWLLSLLLMELMTHLLYYNAFAISGLWKHLSPLDVFIIGYGVLNFMWLKFLLIWRYFRFWSLINGIEVPENMPKCINNCHNLEGFWKNWHASFNKWLVRYMYIPLGGSERKLLNVWVIFTFVAIWHDLEWKLLSWAWLTCLFFIPELVLKSAAKAFQAESSFGECLFRELSAVAGAVTITCLMVANLVGFVIGPGGINWLLSSFIHKDGLPVLGGMLLTFYIGTKLMFHIDEAKQRVP</sequence>
<dbReference type="OrthoDB" id="420606at2759"/>
<protein>
    <submittedName>
        <fullName evidence="6">Putative membrane-bound O-acyltransferase C24H6.01c isoform X1</fullName>
    </submittedName>
</protein>
<evidence type="ECO:0000313" key="7">
    <source>
        <dbReference type="Proteomes" id="UP000634136"/>
    </source>
</evidence>
<feature type="transmembrane region" description="Helical" evidence="5">
    <location>
        <begin position="447"/>
        <end position="474"/>
    </location>
</feature>
<dbReference type="EMBL" id="JAAIUW010000006">
    <property type="protein sequence ID" value="KAF7827804.1"/>
    <property type="molecule type" value="Genomic_DNA"/>
</dbReference>
<keyword evidence="6" id="KW-0012">Acyltransferase</keyword>
<evidence type="ECO:0000256" key="4">
    <source>
        <dbReference type="ARBA" id="ARBA00023136"/>
    </source>
</evidence>
<dbReference type="GO" id="GO:0005783">
    <property type="term" value="C:endoplasmic reticulum"/>
    <property type="evidence" value="ECO:0007669"/>
    <property type="project" value="TreeGrafter"/>
</dbReference>
<keyword evidence="3 5" id="KW-1133">Transmembrane helix</keyword>
<keyword evidence="6" id="KW-0808">Transferase</keyword>
<gene>
    <name evidence="6" type="ORF">G2W53_018968</name>
</gene>
<evidence type="ECO:0000256" key="2">
    <source>
        <dbReference type="ARBA" id="ARBA00022692"/>
    </source>
</evidence>
<keyword evidence="2 5" id="KW-0812">Transmembrane</keyword>
<evidence type="ECO:0000256" key="1">
    <source>
        <dbReference type="ARBA" id="ARBA00004141"/>
    </source>
</evidence>
<dbReference type="GO" id="GO:0016746">
    <property type="term" value="F:acyltransferase activity"/>
    <property type="evidence" value="ECO:0007669"/>
    <property type="project" value="UniProtKB-KW"/>
</dbReference>
<feature type="transmembrane region" description="Helical" evidence="5">
    <location>
        <begin position="128"/>
        <end position="147"/>
    </location>
</feature>
<feature type="transmembrane region" description="Helical" evidence="5">
    <location>
        <begin position="100"/>
        <end position="122"/>
    </location>
</feature>
<proteinExistence type="predicted"/>
<keyword evidence="7" id="KW-1185">Reference proteome</keyword>